<dbReference type="Proteomes" id="UP000616151">
    <property type="component" value="Unassembled WGS sequence"/>
</dbReference>
<name>A0ACC5RAR4_9HYPH</name>
<evidence type="ECO:0000313" key="1">
    <source>
        <dbReference type="EMBL" id="MBK1869776.1"/>
    </source>
</evidence>
<evidence type="ECO:0000313" key="2">
    <source>
        <dbReference type="Proteomes" id="UP000616151"/>
    </source>
</evidence>
<reference evidence="1" key="1">
    <citation type="submission" date="2021-01" db="EMBL/GenBank/DDBJ databases">
        <authorList>
            <person name="Sun Q."/>
        </authorList>
    </citation>
    <scope>NUCLEOTIDE SEQUENCE</scope>
    <source>
        <strain evidence="1">YIM B02566</strain>
    </source>
</reference>
<protein>
    <submittedName>
        <fullName evidence="1">Urea carboxylase-associated family protein</fullName>
    </submittedName>
</protein>
<proteinExistence type="predicted"/>
<keyword evidence="2" id="KW-1185">Reference proteome</keyword>
<organism evidence="1 2">
    <name type="scientific">Taklimakanibacter albus</name>
    <dbReference type="NCBI Taxonomy" id="2800327"/>
    <lineage>
        <taxon>Bacteria</taxon>
        <taxon>Pseudomonadati</taxon>
        <taxon>Pseudomonadota</taxon>
        <taxon>Alphaproteobacteria</taxon>
        <taxon>Hyphomicrobiales</taxon>
        <taxon>Aestuariivirgaceae</taxon>
        <taxon>Taklimakanibacter</taxon>
    </lineage>
</organism>
<gene>
    <name evidence="1" type="ORF">JHL16_25665</name>
</gene>
<sequence length="201" mass="21962">MSNVEKVTVLAGKGAQIPVRAGDEVTVVNVSGTQVVDFWCLPKSSPQQYLSLEHCREVLNKIYFTPGDVLVSDRYEPVFDYVADTTGGLHDSLIAPCNPEMYRRFGRPDGHPSCAGNFWAGVKEAGLAIPFVPSPWNLFMRAAVKPDGSIEYSRPPYLPDGRVTLRMLVDATIIVSACPDDCYPTNGGDGSPRDVVIEITR</sequence>
<comment type="caution">
    <text evidence="1">The sequence shown here is derived from an EMBL/GenBank/DDBJ whole genome shotgun (WGS) entry which is preliminary data.</text>
</comment>
<accession>A0ACC5RAR4</accession>
<dbReference type="EMBL" id="JAENHL010000008">
    <property type="protein sequence ID" value="MBK1869776.1"/>
    <property type="molecule type" value="Genomic_DNA"/>
</dbReference>